<protein>
    <submittedName>
        <fullName evidence="1">Uncharacterized protein</fullName>
    </submittedName>
</protein>
<dbReference type="EMBL" id="CP049366">
    <property type="protein sequence ID" value="QMT83313.1"/>
    <property type="molecule type" value="Genomic_DNA"/>
</dbReference>
<dbReference type="AlphaFoldDB" id="A0A7L7KU31"/>
<proteinExistence type="predicted"/>
<sequence>MKYPTQIQDQTNINYQKYQAHSWITSELLIGMYSRVFTNLLLADNQIFK</sequence>
<accession>A0A7L7KU31</accession>
<dbReference type="Proteomes" id="UP000514410">
    <property type="component" value="Chromosome"/>
</dbReference>
<dbReference type="RefSeq" id="WP_161936678.1">
    <property type="nucleotide sequence ID" value="NZ_CP049366.1"/>
</dbReference>
<keyword evidence="2" id="KW-1185">Reference proteome</keyword>
<name>A0A7L7KU31_9LACO</name>
<organism evidence="1 2">
    <name type="scientific">Companilactobacillus pabuli</name>
    <dbReference type="NCBI Taxonomy" id="2714036"/>
    <lineage>
        <taxon>Bacteria</taxon>
        <taxon>Bacillati</taxon>
        <taxon>Bacillota</taxon>
        <taxon>Bacilli</taxon>
        <taxon>Lactobacillales</taxon>
        <taxon>Lactobacillaceae</taxon>
        <taxon>Companilactobacillus</taxon>
    </lineage>
</organism>
<gene>
    <name evidence="1" type="ORF">G6534_00980</name>
</gene>
<evidence type="ECO:0000313" key="2">
    <source>
        <dbReference type="Proteomes" id="UP000514410"/>
    </source>
</evidence>
<dbReference type="KEGG" id="cpab:G6534_00980"/>
<evidence type="ECO:0000313" key="1">
    <source>
        <dbReference type="EMBL" id="QMT83313.1"/>
    </source>
</evidence>
<reference evidence="1 2" key="1">
    <citation type="submission" date="2020-02" db="EMBL/GenBank/DDBJ databases">
        <title>Complete Genome Sequence of Lactobacillus sp. NFFJ11 Isolated from animal feed.</title>
        <authorList>
            <person name="Jung J.Y."/>
        </authorList>
    </citation>
    <scope>NUCLEOTIDE SEQUENCE [LARGE SCALE GENOMIC DNA]</scope>
    <source>
        <strain evidence="1 2">NFFJ11</strain>
    </source>
</reference>